<feature type="domain" description="Fibronectin type-III" evidence="15">
    <location>
        <begin position="1424"/>
        <end position="1517"/>
    </location>
</feature>
<evidence type="ECO:0000256" key="3">
    <source>
        <dbReference type="ARBA" id="ARBA00022475"/>
    </source>
</evidence>
<keyword evidence="5" id="KW-0732">Signal</keyword>
<feature type="compositionally biased region" description="Pro residues" evidence="13">
    <location>
        <begin position="26"/>
        <end position="35"/>
    </location>
</feature>
<evidence type="ECO:0000313" key="17">
    <source>
        <dbReference type="Proteomes" id="UP000747542"/>
    </source>
</evidence>
<dbReference type="GO" id="GO:0005886">
    <property type="term" value="C:plasma membrane"/>
    <property type="evidence" value="ECO:0007669"/>
    <property type="project" value="UniProtKB-SubCell"/>
</dbReference>
<dbReference type="InterPro" id="IPR036116">
    <property type="entry name" value="FN3_sf"/>
</dbReference>
<proteinExistence type="predicted"/>
<dbReference type="GO" id="GO:0009653">
    <property type="term" value="P:anatomical structure morphogenesis"/>
    <property type="evidence" value="ECO:0007669"/>
    <property type="project" value="UniProtKB-ARBA"/>
</dbReference>
<keyword evidence="17" id="KW-1185">Reference proteome</keyword>
<dbReference type="PROSITE" id="PS50835">
    <property type="entry name" value="IG_LIKE"/>
    <property type="match status" value="7"/>
</dbReference>
<feature type="region of interest" description="Disordered" evidence="13">
    <location>
        <begin position="1507"/>
        <end position="1526"/>
    </location>
</feature>
<feature type="region of interest" description="Disordered" evidence="13">
    <location>
        <begin position="152"/>
        <end position="195"/>
    </location>
</feature>
<dbReference type="Pfam" id="PF00041">
    <property type="entry name" value="fn3"/>
    <property type="match status" value="4"/>
</dbReference>
<keyword evidence="11" id="KW-0325">Glycoprotein</keyword>
<keyword evidence="8" id="KW-1133">Transmembrane helix</keyword>
<dbReference type="InterPro" id="IPR007110">
    <property type="entry name" value="Ig-like_dom"/>
</dbReference>
<dbReference type="FunFam" id="2.60.40.10:FF:000017">
    <property type="entry name" value="Down syndrome cell adhesion molecule b"/>
    <property type="match status" value="1"/>
</dbReference>
<dbReference type="SMART" id="SM00409">
    <property type="entry name" value="IG"/>
    <property type="match status" value="7"/>
</dbReference>
<dbReference type="InterPro" id="IPR013098">
    <property type="entry name" value="Ig_I-set"/>
</dbReference>
<dbReference type="InterPro" id="IPR036179">
    <property type="entry name" value="Ig-like_dom_sf"/>
</dbReference>
<dbReference type="InterPro" id="IPR050964">
    <property type="entry name" value="Striated_Muscle_Regulatory"/>
</dbReference>
<dbReference type="Pfam" id="PF25059">
    <property type="entry name" value="FN3_DSCAM-DSCAML_C"/>
    <property type="match status" value="1"/>
</dbReference>
<dbReference type="FunFam" id="2.60.40.10:FF:000005">
    <property type="entry name" value="Neuronal cell adhesion molecule"/>
    <property type="match status" value="1"/>
</dbReference>
<dbReference type="CDD" id="cd20956">
    <property type="entry name" value="IgI_4_Dscam"/>
    <property type="match status" value="1"/>
</dbReference>
<dbReference type="Pfam" id="PF07679">
    <property type="entry name" value="I-set"/>
    <property type="match status" value="3"/>
</dbReference>
<dbReference type="PROSITE" id="PS50853">
    <property type="entry name" value="FN3"/>
    <property type="match status" value="6"/>
</dbReference>
<evidence type="ECO:0000256" key="1">
    <source>
        <dbReference type="ARBA" id="ARBA00004236"/>
    </source>
</evidence>
<dbReference type="GO" id="GO:0030154">
    <property type="term" value="P:cell differentiation"/>
    <property type="evidence" value="ECO:0007669"/>
    <property type="project" value="UniProtKB-ARBA"/>
</dbReference>
<comment type="subcellular location">
    <subcellularLocation>
        <location evidence="1">Cell membrane</location>
    </subcellularLocation>
    <subcellularLocation>
        <location evidence="2">Membrane</location>
        <topology evidence="2">Single-pass type I membrane protein</topology>
    </subcellularLocation>
</comment>
<dbReference type="InterPro" id="IPR013783">
    <property type="entry name" value="Ig-like_fold"/>
</dbReference>
<evidence type="ECO:0000256" key="13">
    <source>
        <dbReference type="SAM" id="MobiDB-lite"/>
    </source>
</evidence>
<feature type="domain" description="Ig-like" evidence="14">
    <location>
        <begin position="626"/>
        <end position="722"/>
    </location>
</feature>
<feature type="domain" description="Ig-like" evidence="14">
    <location>
        <begin position="435"/>
        <end position="525"/>
    </location>
</feature>
<keyword evidence="3" id="KW-1003">Cell membrane</keyword>
<feature type="domain" description="Fibronectin type-III" evidence="15">
    <location>
        <begin position="1140"/>
        <end position="1231"/>
    </location>
</feature>
<dbReference type="Gene3D" id="2.60.40.10">
    <property type="entry name" value="Immunoglobulins"/>
    <property type="match status" value="13"/>
</dbReference>
<evidence type="ECO:0000259" key="14">
    <source>
        <dbReference type="PROSITE" id="PS50835"/>
    </source>
</evidence>
<dbReference type="SUPFAM" id="SSF48726">
    <property type="entry name" value="Immunoglobulin"/>
    <property type="match status" value="7"/>
</dbReference>
<feature type="domain" description="Fibronectin type-III" evidence="15">
    <location>
        <begin position="922"/>
        <end position="1022"/>
    </location>
</feature>
<dbReference type="Proteomes" id="UP000747542">
    <property type="component" value="Unassembled WGS sequence"/>
</dbReference>
<evidence type="ECO:0000256" key="4">
    <source>
        <dbReference type="ARBA" id="ARBA00022692"/>
    </source>
</evidence>
<dbReference type="FunFam" id="2.60.40.10:FF:000333">
    <property type="entry name" value="Down syndrome cell adhesion molecule"/>
    <property type="match status" value="2"/>
</dbReference>
<evidence type="ECO:0000256" key="6">
    <source>
        <dbReference type="ARBA" id="ARBA00022737"/>
    </source>
</evidence>
<dbReference type="GO" id="GO:0098609">
    <property type="term" value="P:cell-cell adhesion"/>
    <property type="evidence" value="ECO:0007669"/>
    <property type="project" value="UniProtKB-ARBA"/>
</dbReference>
<dbReference type="InterPro" id="IPR003598">
    <property type="entry name" value="Ig_sub2"/>
</dbReference>
<evidence type="ECO:0000256" key="7">
    <source>
        <dbReference type="ARBA" id="ARBA00022889"/>
    </source>
</evidence>
<dbReference type="PANTHER" id="PTHR13817">
    <property type="entry name" value="TITIN"/>
    <property type="match status" value="1"/>
</dbReference>
<evidence type="ECO:0000313" key="16">
    <source>
        <dbReference type="EMBL" id="KAG7176348.1"/>
    </source>
</evidence>
<protein>
    <submittedName>
        <fullName evidence="16">Down syndrome cell adhesion molecule-like protein 2-like 2</fullName>
    </submittedName>
</protein>
<feature type="compositionally biased region" description="Basic and acidic residues" evidence="13">
    <location>
        <begin position="1838"/>
        <end position="1849"/>
    </location>
</feature>
<dbReference type="SMART" id="SM00060">
    <property type="entry name" value="FN3"/>
    <property type="match status" value="6"/>
</dbReference>
<dbReference type="PANTHER" id="PTHR13817:SF166">
    <property type="entry name" value="NEURONAL IGCAM-RELATED"/>
    <property type="match status" value="1"/>
</dbReference>
<evidence type="ECO:0000256" key="11">
    <source>
        <dbReference type="ARBA" id="ARBA00023180"/>
    </source>
</evidence>
<evidence type="ECO:0000256" key="9">
    <source>
        <dbReference type="ARBA" id="ARBA00023136"/>
    </source>
</evidence>
<comment type="caution">
    <text evidence="16">The sequence shown here is derived from an EMBL/GenBank/DDBJ whole genome shotgun (WGS) entry which is preliminary data.</text>
</comment>
<feature type="region of interest" description="Disordered" evidence="13">
    <location>
        <begin position="1662"/>
        <end position="1724"/>
    </location>
</feature>
<feature type="domain" description="Fibronectin type-III" evidence="15">
    <location>
        <begin position="1039"/>
        <end position="1136"/>
    </location>
</feature>
<dbReference type="EMBL" id="JAHLQT010003582">
    <property type="protein sequence ID" value="KAG7176348.1"/>
    <property type="molecule type" value="Genomic_DNA"/>
</dbReference>
<evidence type="ECO:0000259" key="15">
    <source>
        <dbReference type="PROSITE" id="PS50853"/>
    </source>
</evidence>
<feature type="domain" description="Ig-like" evidence="14">
    <location>
        <begin position="343"/>
        <end position="430"/>
    </location>
</feature>
<dbReference type="CDD" id="cd00063">
    <property type="entry name" value="FN3"/>
    <property type="match status" value="6"/>
</dbReference>
<feature type="domain" description="Ig-like" evidence="14">
    <location>
        <begin position="246"/>
        <end position="339"/>
    </location>
</feature>
<feature type="region of interest" description="Disordered" evidence="13">
    <location>
        <begin position="1831"/>
        <end position="1851"/>
    </location>
</feature>
<feature type="region of interest" description="Disordered" evidence="13">
    <location>
        <begin position="903"/>
        <end position="928"/>
    </location>
</feature>
<dbReference type="SMART" id="SM00408">
    <property type="entry name" value="IGc2"/>
    <property type="match status" value="7"/>
</dbReference>
<name>A0A8J5NBC2_HOMAM</name>
<evidence type="ECO:0000256" key="12">
    <source>
        <dbReference type="ARBA" id="ARBA00023319"/>
    </source>
</evidence>
<dbReference type="FunFam" id="2.60.40.10:FF:000028">
    <property type="entry name" value="Neuronal cell adhesion molecule"/>
    <property type="match status" value="2"/>
</dbReference>
<feature type="domain" description="Fibronectin type-III" evidence="15">
    <location>
        <begin position="823"/>
        <end position="917"/>
    </location>
</feature>
<evidence type="ECO:0000256" key="2">
    <source>
        <dbReference type="ARBA" id="ARBA00004479"/>
    </source>
</evidence>
<evidence type="ECO:0000256" key="5">
    <source>
        <dbReference type="ARBA" id="ARBA00022729"/>
    </source>
</evidence>
<dbReference type="FunFam" id="2.60.40.10:FF:000104">
    <property type="entry name" value="Down syndrome cell adhesion molecule b"/>
    <property type="match status" value="1"/>
</dbReference>
<dbReference type="CDD" id="cd00096">
    <property type="entry name" value="Ig"/>
    <property type="match status" value="1"/>
</dbReference>
<keyword evidence="6" id="KW-0677">Repeat</keyword>
<organism evidence="16 17">
    <name type="scientific">Homarus americanus</name>
    <name type="common">American lobster</name>
    <dbReference type="NCBI Taxonomy" id="6706"/>
    <lineage>
        <taxon>Eukaryota</taxon>
        <taxon>Metazoa</taxon>
        <taxon>Ecdysozoa</taxon>
        <taxon>Arthropoda</taxon>
        <taxon>Crustacea</taxon>
        <taxon>Multicrustacea</taxon>
        <taxon>Malacostraca</taxon>
        <taxon>Eumalacostraca</taxon>
        <taxon>Eucarida</taxon>
        <taxon>Decapoda</taxon>
        <taxon>Pleocyemata</taxon>
        <taxon>Astacidea</taxon>
        <taxon>Nephropoidea</taxon>
        <taxon>Nephropidae</taxon>
        <taxon>Homarus</taxon>
    </lineage>
</organism>
<keyword evidence="12" id="KW-0393">Immunoglobulin domain</keyword>
<evidence type="ECO:0000256" key="8">
    <source>
        <dbReference type="ARBA" id="ARBA00022989"/>
    </source>
</evidence>
<gene>
    <name evidence="16" type="primary">Dscam2-L2</name>
    <name evidence="16" type="ORF">Hamer_G009144</name>
</gene>
<feature type="domain" description="Ig-like" evidence="14">
    <location>
        <begin position="529"/>
        <end position="621"/>
    </location>
</feature>
<reference evidence="16" key="1">
    <citation type="journal article" date="2021" name="Sci. Adv.">
        <title>The American lobster genome reveals insights on longevity, neural, and immune adaptations.</title>
        <authorList>
            <person name="Polinski J.M."/>
            <person name="Zimin A.V."/>
            <person name="Clark K.F."/>
            <person name="Kohn A.B."/>
            <person name="Sadowski N."/>
            <person name="Timp W."/>
            <person name="Ptitsyn A."/>
            <person name="Khanna P."/>
            <person name="Romanova D.Y."/>
            <person name="Williams P."/>
            <person name="Greenwood S.J."/>
            <person name="Moroz L.L."/>
            <person name="Walt D.R."/>
            <person name="Bodnar A.G."/>
        </authorList>
    </citation>
    <scope>NUCLEOTIDE SEQUENCE</scope>
    <source>
        <tissue evidence="16">Heart &amp; testis</tissue>
    </source>
</reference>
<dbReference type="SUPFAM" id="SSF49265">
    <property type="entry name" value="Fibronectin type III"/>
    <property type="match status" value="3"/>
</dbReference>
<keyword evidence="10" id="KW-1015">Disulfide bond</keyword>
<feature type="domain" description="Fibronectin type-III" evidence="15">
    <location>
        <begin position="1327"/>
        <end position="1422"/>
    </location>
</feature>
<dbReference type="InterPro" id="IPR056754">
    <property type="entry name" value="DSCAM/DSCAML_C"/>
</dbReference>
<feature type="region of interest" description="Disordered" evidence="13">
    <location>
        <begin position="21"/>
        <end position="48"/>
    </location>
</feature>
<sequence>MVGEEKGGGAHYLSVAPTTLRRVPPLSSPTPPLLPSRPTRRHLLPTPPTAALLPRPTPPFMPYASHAIALTPPTAAIYPHASTAAIYCPTPTAAFTASPPPPFTVLTLYCRPYTPPNCRPYCPHASPPFHLPTFYWERRPPGEPHLLLSGRWEEEEEEGPPPVLPPPSTPPPVHTPLPVLPLPSTSSRPPPSTPPPVLPFHISSLPPINPSSLVPSSSTHFFLTYPPSSLPARFYPSNASVSDSAPVLEYRFISQTLQPGPSVSLKCIASGAPTPHVSWTLDGFPLPQHDRLVVGQYVGMGGAVVSHVNLTGVRAEDGGAYTCVASNRAGSTSHTARLNVYGPAYVRPMSVVTAVAGEQLLISCPAAGYPLAQITWSRDGRTLPVTARQNVFENGTLVVRSVQKSADGGSYTCKAQDKQGRTHSASATVQVLVPPKLSSFTLRRDLALGERVSVQCTVNGGDTPLVITWTKDGVPAESITGTQVRPLDQYTTILTINHLTPLHSGNYTCTATNDAATVRHTAPLNVNVPPTIISFSFGEASEGERVQVICTVRRGDPPLTLTWLKDSVPLAQDPPTGLTLRPLDQFSSALLLAHAHAHHSGNYTCQASNAARTASHSATLVIKVPPSWIEAPMDTSVTLGGTVIIPCHAQGFPTPKVSWRKTREDQPGQYSPILGSGMGLGVGVASNGSLVVVGARAEDEGQYLCEASNGVGGGLSALVKLTVNAPPRFDSGLQQTVSVRRGARASLLCHAHGDPPITLIWQATHTHAHDHSVVREVPGGVRGELVIPSVKMEDAGEFTCTASNTYGTDSFLVKLVVQDVPGSPHGLRVSERGSRYLSVSWLPPTTTHTPVDKYIVQFKPTRASWSDGEEVGVGGDMTTARLAPLVPDTQYLVRILAANHLGSSPHSEPLQVRTEGEAPSAPPTSVRADALSPTSLRVMWDPPPPHTHHGDLLGYNVGVRRHDLGGEGSYNFSVVGVGGGGGGREVVSGLRAWVQYAVVVRGYNIHGAGPLSLPVIVRTMEDGFEYKALSSPHAVPSAPPVGVECSGGAGGSSLLVRWAPPSPINHNGLLQGYRLTLTRLDDSTEEVEDLTRMTNGREESVGGLRPWTNYTVTVAAVTRAGAGVTSPDLTCTTREDVAGAPGGLRVLQSGVGAAILTWLPPDPPTGLLLGYTLHHRPPHNRSPSQHPLHAHATSHTLTLLAHGTHQFWMTARTRVGEGPPTPTAKLTIVDQVPSGVASLGGKVVITQGEDVRLVCVTVGNPPPTPTWTIDGRHIEKNGRFSQEVDGSLMLRGVERGDRGNYTCSIHSVRKHPYVHTSTTYTLHVQVPPSAPSVHIADATASTLMVSWTAGDKGGAAVRSWAVWWRAATGGGSWYTRELGRTHSKYIITDLQCGAEYQVYVTSRTHVGVSPPSRPLTARTSGLPPVAPPTRHVASGNSTGIWVWLGRWSDGGCPITHFTLELRRPRDSTWTTLASSLAPQEVYEVGGLRTGATFGLRLTAHNAAGATTTTVNTSTGPGGGLGAQSPGGLEEAPHNPLHTDPRLLASAAASALALALTVAAAVLCLRRRAAAGRSSRASQEDQEVEENKTNLLQQRDAYYATVRKPQPVPATLERIPGTREKETEYSEDIYPYATFQLGEGRGGGGQDDTATAKFQTFVFQDARYGVTEGRPPTSPSRPTPIKTHGRSRSHGRGVGGPRSESEEYDSLQSDTDTEHATSSRTESSIHLDSATLENQATLHLPLDPHLATLEGRPEVHAAHGSRKAATRNVHHNLIYHAPESSTSTEPSPILERKSFPRKTEGSKVSRVGAFSNRGLNKMAASIRGVTQETSLSFPKKMGHGSDPKSSDDGKYGFTRKITPPVGFSSSHNELSEAECDLEIRKRNNESEAASGSYIGHSRSQFRSYVSGRNNKDYSIKV</sequence>
<feature type="domain" description="Ig-like" evidence="14">
    <location>
        <begin position="1233"/>
        <end position="1321"/>
    </location>
</feature>
<keyword evidence="4" id="KW-0812">Transmembrane</keyword>
<feature type="compositionally biased region" description="Pro residues" evidence="13">
    <location>
        <begin position="160"/>
        <end position="181"/>
    </location>
</feature>
<evidence type="ECO:0000256" key="10">
    <source>
        <dbReference type="ARBA" id="ARBA00023157"/>
    </source>
</evidence>
<feature type="region of interest" description="Disordered" evidence="13">
    <location>
        <begin position="1409"/>
        <end position="1431"/>
    </location>
</feature>
<keyword evidence="7" id="KW-0130">Cell adhesion</keyword>
<feature type="domain" description="Ig-like" evidence="14">
    <location>
        <begin position="727"/>
        <end position="818"/>
    </location>
</feature>
<dbReference type="Pfam" id="PF13927">
    <property type="entry name" value="Ig_3"/>
    <property type="match status" value="4"/>
</dbReference>
<keyword evidence="9" id="KW-0472">Membrane</keyword>
<dbReference type="InterPro" id="IPR003961">
    <property type="entry name" value="FN3_dom"/>
</dbReference>
<accession>A0A8J5NBC2</accession>
<dbReference type="InterPro" id="IPR003599">
    <property type="entry name" value="Ig_sub"/>
</dbReference>